<proteinExistence type="predicted"/>
<evidence type="ECO:0000313" key="2">
    <source>
        <dbReference type="Proteomes" id="UP001058074"/>
    </source>
</evidence>
<comment type="caution">
    <text evidence="1">The sequence shown here is derived from an EMBL/GenBank/DDBJ whole genome shotgun (WGS) entry which is preliminary data.</text>
</comment>
<accession>A0ACB5RGT7</accession>
<organism evidence="1 2">
    <name type="scientific">Inconstantimicrobium mannanitabidum</name>
    <dbReference type="NCBI Taxonomy" id="1604901"/>
    <lineage>
        <taxon>Bacteria</taxon>
        <taxon>Bacillati</taxon>
        <taxon>Bacillota</taxon>
        <taxon>Clostridia</taxon>
        <taxon>Eubacteriales</taxon>
        <taxon>Clostridiaceae</taxon>
        <taxon>Inconstantimicrobium</taxon>
    </lineage>
</organism>
<reference evidence="1" key="1">
    <citation type="journal article" date="2025" name="Int. J. Syst. Evol. Microbiol.">
        <title>Inconstantimicrobium mannanitabidum sp. nov., a novel member of the family Clostridiaceae isolated from anoxic soil under the treatment of reductive soil disinfestation.</title>
        <authorList>
            <person name="Ueki A."/>
            <person name="Tonouchi A."/>
            <person name="Honma S."/>
            <person name="Kaku N."/>
            <person name="Ueki K."/>
        </authorList>
    </citation>
    <scope>NUCLEOTIDE SEQUENCE</scope>
    <source>
        <strain evidence="1">TW13</strain>
    </source>
</reference>
<evidence type="ECO:0000313" key="1">
    <source>
        <dbReference type="EMBL" id="GKX68287.1"/>
    </source>
</evidence>
<sequence length="82" mass="8727">MEQNIQPNQSKSPLVLGILSLITWILPIVGYPVSIVGIIMSVKQMKVENNTKIKICLGLNILGVIASTGSAVFGALYAVKGM</sequence>
<protein>
    <submittedName>
        <fullName evidence="1">Uncharacterized protein</fullName>
    </submittedName>
</protein>
<keyword evidence="2" id="KW-1185">Reference proteome</keyword>
<name>A0ACB5RGT7_9CLOT</name>
<gene>
    <name evidence="1" type="ORF">rsdtw13_35450</name>
</gene>
<dbReference type="Proteomes" id="UP001058074">
    <property type="component" value="Unassembled WGS sequence"/>
</dbReference>
<dbReference type="EMBL" id="BROD01000001">
    <property type="protein sequence ID" value="GKX68287.1"/>
    <property type="molecule type" value="Genomic_DNA"/>
</dbReference>